<keyword evidence="3" id="KW-1185">Reference proteome</keyword>
<dbReference type="Proteomes" id="UP001176941">
    <property type="component" value="Chromosome 6"/>
</dbReference>
<gene>
    <name evidence="2" type="ORF">MRATA1EN1_LOCUS25923</name>
</gene>
<evidence type="ECO:0000256" key="1">
    <source>
        <dbReference type="ARBA" id="ARBA00008666"/>
    </source>
</evidence>
<evidence type="ECO:0000313" key="3">
    <source>
        <dbReference type="Proteomes" id="UP001176941"/>
    </source>
</evidence>
<name>A0ABN8ZVC9_RANTA</name>
<comment type="similarity">
    <text evidence="1">Belongs to the FAM227 family.</text>
</comment>
<dbReference type="EMBL" id="OX459942">
    <property type="protein sequence ID" value="CAI9176961.1"/>
    <property type="molecule type" value="Genomic_DNA"/>
</dbReference>
<sequence>MFLLTNAIDFNIMKILQNPKVYTTPAFKEESRSSKLPTKSHYISSGPEFNRVLFDFGGQSPLILYYLKMHEVAGISKAPRQVRIKLTEILKEPYPF</sequence>
<protein>
    <submittedName>
        <fullName evidence="2">Uncharacterized protein</fullName>
    </submittedName>
</protein>
<proteinExistence type="inferred from homology"/>
<organism evidence="2 3">
    <name type="scientific">Rangifer tarandus platyrhynchus</name>
    <name type="common">Svalbard reindeer</name>
    <dbReference type="NCBI Taxonomy" id="3082113"/>
    <lineage>
        <taxon>Eukaryota</taxon>
        <taxon>Metazoa</taxon>
        <taxon>Chordata</taxon>
        <taxon>Craniata</taxon>
        <taxon>Vertebrata</taxon>
        <taxon>Euteleostomi</taxon>
        <taxon>Mammalia</taxon>
        <taxon>Eutheria</taxon>
        <taxon>Laurasiatheria</taxon>
        <taxon>Artiodactyla</taxon>
        <taxon>Ruminantia</taxon>
        <taxon>Pecora</taxon>
        <taxon>Cervidae</taxon>
        <taxon>Odocoileinae</taxon>
        <taxon>Rangifer</taxon>
    </lineage>
</organism>
<accession>A0ABN8ZVC9</accession>
<reference evidence="2" key="1">
    <citation type="submission" date="2023-04" db="EMBL/GenBank/DDBJ databases">
        <authorList>
            <consortium name="ELIXIR-Norway"/>
        </authorList>
    </citation>
    <scope>NUCLEOTIDE SEQUENCE [LARGE SCALE GENOMIC DNA]</scope>
</reference>
<dbReference type="PANTHER" id="PTHR33560:SF2">
    <property type="entry name" value="PROTEIN FAM227B"/>
    <property type="match status" value="1"/>
</dbReference>
<evidence type="ECO:0000313" key="2">
    <source>
        <dbReference type="EMBL" id="CAI9176961.1"/>
    </source>
</evidence>
<dbReference type="InterPro" id="IPR029417">
    <property type="entry name" value="FAM227"/>
</dbReference>
<dbReference type="PANTHER" id="PTHR33560">
    <property type="entry name" value="PROTEIN FAM227B"/>
    <property type="match status" value="1"/>
</dbReference>